<gene>
    <name evidence="1" type="ORF">RFULGI_LOCUS13869</name>
</gene>
<name>A0A9N9IZB1_9GLOM</name>
<proteinExistence type="predicted"/>
<evidence type="ECO:0000313" key="2">
    <source>
        <dbReference type="Proteomes" id="UP000789396"/>
    </source>
</evidence>
<reference evidence="1" key="1">
    <citation type="submission" date="2021-06" db="EMBL/GenBank/DDBJ databases">
        <authorList>
            <person name="Kallberg Y."/>
            <person name="Tangrot J."/>
            <person name="Rosling A."/>
        </authorList>
    </citation>
    <scope>NUCLEOTIDE SEQUENCE</scope>
    <source>
        <strain evidence="1">IN212</strain>
    </source>
</reference>
<feature type="non-terminal residue" evidence="1">
    <location>
        <position position="1"/>
    </location>
</feature>
<feature type="non-terminal residue" evidence="1">
    <location>
        <position position="46"/>
    </location>
</feature>
<accession>A0A9N9IZB1</accession>
<dbReference type="AlphaFoldDB" id="A0A9N9IZB1"/>
<dbReference type="Proteomes" id="UP000789396">
    <property type="component" value="Unassembled WGS sequence"/>
</dbReference>
<dbReference type="EMBL" id="CAJVPZ010038061">
    <property type="protein sequence ID" value="CAG8754835.1"/>
    <property type="molecule type" value="Genomic_DNA"/>
</dbReference>
<keyword evidence="2" id="KW-1185">Reference proteome</keyword>
<sequence>HEILIAILQNNSSEENRDPPNIKKRVVVERVKQLMMSQINARPIIS</sequence>
<comment type="caution">
    <text evidence="1">The sequence shown here is derived from an EMBL/GenBank/DDBJ whole genome shotgun (WGS) entry which is preliminary data.</text>
</comment>
<protein>
    <submittedName>
        <fullName evidence="1">9908_t:CDS:1</fullName>
    </submittedName>
</protein>
<organism evidence="1 2">
    <name type="scientific">Racocetra fulgida</name>
    <dbReference type="NCBI Taxonomy" id="60492"/>
    <lineage>
        <taxon>Eukaryota</taxon>
        <taxon>Fungi</taxon>
        <taxon>Fungi incertae sedis</taxon>
        <taxon>Mucoromycota</taxon>
        <taxon>Glomeromycotina</taxon>
        <taxon>Glomeromycetes</taxon>
        <taxon>Diversisporales</taxon>
        <taxon>Gigasporaceae</taxon>
        <taxon>Racocetra</taxon>
    </lineage>
</organism>
<evidence type="ECO:0000313" key="1">
    <source>
        <dbReference type="EMBL" id="CAG8754835.1"/>
    </source>
</evidence>